<feature type="transmembrane region" description="Helical" evidence="9">
    <location>
        <begin position="249"/>
        <end position="269"/>
    </location>
</feature>
<evidence type="ECO:0000256" key="3">
    <source>
        <dbReference type="ARBA" id="ARBA00022475"/>
    </source>
</evidence>
<keyword evidence="4 9" id="KW-0812">Transmembrane</keyword>
<evidence type="ECO:0000256" key="8">
    <source>
        <dbReference type="ARBA" id="ARBA00023136"/>
    </source>
</evidence>
<dbReference type="Gene3D" id="3.40.50.300">
    <property type="entry name" value="P-loop containing nucleotide triphosphate hydrolases"/>
    <property type="match status" value="1"/>
</dbReference>
<feature type="transmembrane region" description="Helical" evidence="9">
    <location>
        <begin position="275"/>
        <end position="293"/>
    </location>
</feature>
<dbReference type="InterPro" id="IPR003439">
    <property type="entry name" value="ABC_transporter-like_ATP-bd"/>
</dbReference>
<dbReference type="SMART" id="SM00382">
    <property type="entry name" value="AAA"/>
    <property type="match status" value="1"/>
</dbReference>
<dbReference type="GO" id="GO:0005886">
    <property type="term" value="C:plasma membrane"/>
    <property type="evidence" value="ECO:0007669"/>
    <property type="project" value="UniProtKB-SubCell"/>
</dbReference>
<dbReference type="Pfam" id="PF00664">
    <property type="entry name" value="ABC_membrane"/>
    <property type="match status" value="1"/>
</dbReference>
<feature type="transmembrane region" description="Helical" evidence="9">
    <location>
        <begin position="163"/>
        <end position="181"/>
    </location>
</feature>
<dbReference type="Proteomes" id="UP000199230">
    <property type="component" value="Unassembled WGS sequence"/>
</dbReference>
<evidence type="ECO:0000256" key="1">
    <source>
        <dbReference type="ARBA" id="ARBA00004651"/>
    </source>
</evidence>
<feature type="domain" description="ABC transporter" evidence="10">
    <location>
        <begin position="339"/>
        <end position="574"/>
    </location>
</feature>
<dbReference type="CDD" id="cd07346">
    <property type="entry name" value="ABC_6TM_exporters"/>
    <property type="match status" value="1"/>
</dbReference>
<keyword evidence="6 12" id="KW-0067">ATP-binding</keyword>
<dbReference type="RefSeq" id="WP_093314780.1">
    <property type="nucleotide sequence ID" value="NZ_FNPV01000009.1"/>
</dbReference>
<keyword evidence="3" id="KW-1003">Cell membrane</keyword>
<comment type="subcellular location">
    <subcellularLocation>
        <location evidence="1">Cell membrane</location>
        <topology evidence="1">Multi-pass membrane protein</topology>
    </subcellularLocation>
</comment>
<reference evidence="12 13" key="1">
    <citation type="submission" date="2016-10" db="EMBL/GenBank/DDBJ databases">
        <authorList>
            <person name="de Groot N.N."/>
        </authorList>
    </citation>
    <scope>NUCLEOTIDE SEQUENCE [LARGE SCALE GENOMIC DNA]</scope>
    <source>
        <strain evidence="12 13">APO</strain>
    </source>
</reference>
<evidence type="ECO:0000256" key="2">
    <source>
        <dbReference type="ARBA" id="ARBA00022448"/>
    </source>
</evidence>
<dbReference type="GO" id="GO:0005524">
    <property type="term" value="F:ATP binding"/>
    <property type="evidence" value="ECO:0007669"/>
    <property type="project" value="UniProtKB-KW"/>
</dbReference>
<dbReference type="InterPro" id="IPR036640">
    <property type="entry name" value="ABC1_TM_sf"/>
</dbReference>
<evidence type="ECO:0000256" key="7">
    <source>
        <dbReference type="ARBA" id="ARBA00022989"/>
    </source>
</evidence>
<dbReference type="InterPro" id="IPR027417">
    <property type="entry name" value="P-loop_NTPase"/>
</dbReference>
<keyword evidence="5" id="KW-0547">Nucleotide-binding</keyword>
<proteinExistence type="predicted"/>
<feature type="transmembrane region" description="Helical" evidence="9">
    <location>
        <begin position="55"/>
        <end position="79"/>
    </location>
</feature>
<name>A0A1H3QD22_9FIRM</name>
<keyword evidence="13" id="KW-1185">Reference proteome</keyword>
<evidence type="ECO:0000256" key="4">
    <source>
        <dbReference type="ARBA" id="ARBA00022692"/>
    </source>
</evidence>
<dbReference type="InterPro" id="IPR039421">
    <property type="entry name" value="Type_1_exporter"/>
</dbReference>
<dbReference type="InterPro" id="IPR003593">
    <property type="entry name" value="AAA+_ATPase"/>
</dbReference>
<evidence type="ECO:0000256" key="9">
    <source>
        <dbReference type="SAM" id="Phobius"/>
    </source>
</evidence>
<evidence type="ECO:0000256" key="6">
    <source>
        <dbReference type="ARBA" id="ARBA00022840"/>
    </source>
</evidence>
<dbReference type="GO" id="GO:0034040">
    <property type="term" value="F:ATPase-coupled lipid transmembrane transporter activity"/>
    <property type="evidence" value="ECO:0007669"/>
    <property type="project" value="TreeGrafter"/>
</dbReference>
<dbReference type="PROSITE" id="PS50893">
    <property type="entry name" value="ABC_TRANSPORTER_2"/>
    <property type="match status" value="1"/>
</dbReference>
<dbReference type="SUPFAM" id="SSF52540">
    <property type="entry name" value="P-loop containing nucleoside triphosphate hydrolases"/>
    <property type="match status" value="1"/>
</dbReference>
<dbReference type="SUPFAM" id="SSF90123">
    <property type="entry name" value="ABC transporter transmembrane region"/>
    <property type="match status" value="1"/>
</dbReference>
<organism evidence="12 13">
    <name type="scientific">Tindallia californiensis</name>
    <dbReference type="NCBI Taxonomy" id="159292"/>
    <lineage>
        <taxon>Bacteria</taxon>
        <taxon>Bacillati</taxon>
        <taxon>Bacillota</taxon>
        <taxon>Clostridia</taxon>
        <taxon>Peptostreptococcales</taxon>
        <taxon>Tindalliaceae</taxon>
        <taxon>Tindallia</taxon>
    </lineage>
</organism>
<sequence>MDTLAKLNPYMKGRRGLMPAALFLAAISSIAGIVPYLLIWFIIRELFTNGSYYSPGLILIFAWWSVGAAIASIVLYFIALSFSHLTAFRVEVNLRKEAMRRVIEMPLGFFNQNTTGRIRKIIDDNAGVTHVFLAHQMPDLAATLMIPITIVTLIFVFDWRLGLACLAPIIMSLFIMGFMMGKKGKYFMERYMTYLEDMNSEAVEYVRGIPVVKVFQQTVFSFKHFHKSITDYKTMVSNYAKMWEKPMSAYTVIINSFVFVLVPVVIIIINHTGNVEATILNLFLYILITPTLAQSIMRSMHLNQAVGQAREAINRIENLVDAEGLVVSKTPKPIERYGIQLDHVTFSYPESNQKAVEDISFDIAEGETVALVGGSGSGKTTIARLIPRFWDVDQGAVMIGGVNVKDISPDELMQHVSFVFQNNRLFKTSLLENITYGNPLARMEAVEKAVEMAQCKEIIDRLPDGYQTMIGSQGTYLSGGEQQRIIIARAMLKDAPIVILDEATAFADPENEYLIQQAFRKLTEGKTVLMIAHRLNSVISADKILVMKEGKIVEQGNHQTLLKKENVYSTMWEEYQKAVDWKIGKEKPL</sequence>
<dbReference type="EMBL" id="FNPV01000009">
    <property type="protein sequence ID" value="SDZ11432.1"/>
    <property type="molecule type" value="Genomic_DNA"/>
</dbReference>
<keyword evidence="2" id="KW-0813">Transport</keyword>
<evidence type="ECO:0000313" key="13">
    <source>
        <dbReference type="Proteomes" id="UP000199230"/>
    </source>
</evidence>
<dbReference type="GO" id="GO:0140359">
    <property type="term" value="F:ABC-type transporter activity"/>
    <property type="evidence" value="ECO:0007669"/>
    <property type="project" value="InterPro"/>
</dbReference>
<dbReference type="STRING" id="159292.SAMN05192546_10919"/>
<dbReference type="PROSITE" id="PS00211">
    <property type="entry name" value="ABC_TRANSPORTER_1"/>
    <property type="match status" value="1"/>
</dbReference>
<dbReference type="PROSITE" id="PS50929">
    <property type="entry name" value="ABC_TM1F"/>
    <property type="match status" value="1"/>
</dbReference>
<evidence type="ECO:0000256" key="5">
    <source>
        <dbReference type="ARBA" id="ARBA00022741"/>
    </source>
</evidence>
<dbReference type="Gene3D" id="1.20.1560.10">
    <property type="entry name" value="ABC transporter type 1, transmembrane domain"/>
    <property type="match status" value="1"/>
</dbReference>
<keyword evidence="8 9" id="KW-0472">Membrane</keyword>
<evidence type="ECO:0000313" key="12">
    <source>
        <dbReference type="EMBL" id="SDZ11432.1"/>
    </source>
</evidence>
<feature type="transmembrane region" description="Helical" evidence="9">
    <location>
        <begin position="21"/>
        <end position="43"/>
    </location>
</feature>
<dbReference type="InterPro" id="IPR011527">
    <property type="entry name" value="ABC1_TM_dom"/>
</dbReference>
<feature type="domain" description="ABC transmembrane type-1" evidence="11">
    <location>
        <begin position="20"/>
        <end position="308"/>
    </location>
</feature>
<gene>
    <name evidence="12" type="ORF">SAMN05192546_10919</name>
</gene>
<evidence type="ECO:0000259" key="10">
    <source>
        <dbReference type="PROSITE" id="PS50893"/>
    </source>
</evidence>
<dbReference type="OrthoDB" id="9762778at2"/>
<keyword evidence="7 9" id="KW-1133">Transmembrane helix</keyword>
<dbReference type="Pfam" id="PF00005">
    <property type="entry name" value="ABC_tran"/>
    <property type="match status" value="1"/>
</dbReference>
<dbReference type="AlphaFoldDB" id="A0A1H3QD22"/>
<dbReference type="InterPro" id="IPR017871">
    <property type="entry name" value="ABC_transporter-like_CS"/>
</dbReference>
<accession>A0A1H3QD22</accession>
<evidence type="ECO:0000259" key="11">
    <source>
        <dbReference type="PROSITE" id="PS50929"/>
    </source>
</evidence>
<protein>
    <submittedName>
        <fullName evidence="12">ATP-binding cassette, subfamily B</fullName>
    </submittedName>
</protein>
<dbReference type="FunFam" id="3.40.50.300:FF:000221">
    <property type="entry name" value="Multidrug ABC transporter ATP-binding protein"/>
    <property type="match status" value="1"/>
</dbReference>
<dbReference type="PANTHER" id="PTHR24221:SF397">
    <property type="entry name" value="ABC TRANSPORTER, ATP-BINDING TRANSMEMBRANE PROTEIN"/>
    <property type="match status" value="1"/>
</dbReference>
<dbReference type="GO" id="GO:0016887">
    <property type="term" value="F:ATP hydrolysis activity"/>
    <property type="evidence" value="ECO:0007669"/>
    <property type="project" value="InterPro"/>
</dbReference>
<dbReference type="PANTHER" id="PTHR24221">
    <property type="entry name" value="ATP-BINDING CASSETTE SUB-FAMILY B"/>
    <property type="match status" value="1"/>
</dbReference>